<evidence type="ECO:0000313" key="11">
    <source>
        <dbReference type="Proteomes" id="UP000178370"/>
    </source>
</evidence>
<dbReference type="InterPro" id="IPR010627">
    <property type="entry name" value="Prepilin_pept_A24_N"/>
</dbReference>
<feature type="transmembrane region" description="Helical" evidence="7">
    <location>
        <begin position="153"/>
        <end position="173"/>
    </location>
</feature>
<dbReference type="GO" id="GO:0006465">
    <property type="term" value="P:signal peptide processing"/>
    <property type="evidence" value="ECO:0007669"/>
    <property type="project" value="TreeGrafter"/>
</dbReference>
<evidence type="ECO:0000256" key="7">
    <source>
        <dbReference type="SAM" id="Phobius"/>
    </source>
</evidence>
<evidence type="ECO:0000259" key="9">
    <source>
        <dbReference type="Pfam" id="PF06750"/>
    </source>
</evidence>
<dbReference type="InterPro" id="IPR000045">
    <property type="entry name" value="Prepilin_IV_endopep_pep"/>
</dbReference>
<gene>
    <name evidence="10" type="ORF">A2763_03670</name>
</gene>
<evidence type="ECO:0000256" key="2">
    <source>
        <dbReference type="ARBA" id="ARBA00005801"/>
    </source>
</evidence>
<dbReference type="InterPro" id="IPR050882">
    <property type="entry name" value="Prepilin_peptidase/N-MTase"/>
</dbReference>
<comment type="subcellular location">
    <subcellularLocation>
        <location evidence="1">Cell membrane</location>
        <topology evidence="1">Multi-pass membrane protein</topology>
    </subcellularLocation>
</comment>
<proteinExistence type="inferred from homology"/>
<feature type="transmembrane region" description="Helical" evidence="7">
    <location>
        <begin position="260"/>
        <end position="279"/>
    </location>
</feature>
<evidence type="ECO:0000256" key="5">
    <source>
        <dbReference type="ARBA" id="ARBA00022989"/>
    </source>
</evidence>
<evidence type="ECO:0000256" key="6">
    <source>
        <dbReference type="ARBA" id="ARBA00023136"/>
    </source>
</evidence>
<keyword evidence="6 7" id="KW-0472">Membrane</keyword>
<dbReference type="AlphaFoldDB" id="A0A1F6CNK8"/>
<comment type="caution">
    <text evidence="10">The sequence shown here is derived from an EMBL/GenBank/DDBJ whole genome shotgun (WGS) entry which is preliminary data.</text>
</comment>
<feature type="transmembrane region" description="Helical" evidence="7">
    <location>
        <begin position="68"/>
        <end position="87"/>
    </location>
</feature>
<dbReference type="PANTHER" id="PTHR30487:SF0">
    <property type="entry name" value="PREPILIN LEADER PEPTIDASE_N-METHYLTRANSFERASE-RELATED"/>
    <property type="match status" value="1"/>
</dbReference>
<reference evidence="10 11" key="1">
    <citation type="journal article" date="2016" name="Nat. Commun.">
        <title>Thousands of microbial genomes shed light on interconnected biogeochemical processes in an aquifer system.</title>
        <authorList>
            <person name="Anantharaman K."/>
            <person name="Brown C.T."/>
            <person name="Hug L.A."/>
            <person name="Sharon I."/>
            <person name="Castelle C.J."/>
            <person name="Probst A.J."/>
            <person name="Thomas B.C."/>
            <person name="Singh A."/>
            <person name="Wilkins M.J."/>
            <person name="Karaoz U."/>
            <person name="Brodie E.L."/>
            <person name="Williams K.H."/>
            <person name="Hubbard S.S."/>
            <person name="Banfield J.F."/>
        </authorList>
    </citation>
    <scope>NUCLEOTIDE SEQUENCE [LARGE SCALE GENOMIC DNA]</scope>
</reference>
<dbReference type="GO" id="GO:0005886">
    <property type="term" value="C:plasma membrane"/>
    <property type="evidence" value="ECO:0007669"/>
    <property type="project" value="UniProtKB-SubCell"/>
</dbReference>
<feature type="transmembrane region" description="Helical" evidence="7">
    <location>
        <begin position="207"/>
        <end position="227"/>
    </location>
</feature>
<dbReference type="EMBL" id="MFKV01000008">
    <property type="protein sequence ID" value="OGG50677.1"/>
    <property type="molecule type" value="Genomic_DNA"/>
</dbReference>
<evidence type="ECO:0000313" key="10">
    <source>
        <dbReference type="EMBL" id="OGG50677.1"/>
    </source>
</evidence>
<dbReference type="Pfam" id="PF06750">
    <property type="entry name" value="A24_N_bact"/>
    <property type="match status" value="1"/>
</dbReference>
<comment type="similarity">
    <text evidence="2">Belongs to the peptidase A24 family.</text>
</comment>
<evidence type="ECO:0000256" key="4">
    <source>
        <dbReference type="ARBA" id="ARBA00022692"/>
    </source>
</evidence>
<dbReference type="Pfam" id="PF01478">
    <property type="entry name" value="Peptidase_A24"/>
    <property type="match status" value="1"/>
</dbReference>
<protein>
    <recommendedName>
        <fullName evidence="12">Peptidase A24A N-terminal domain-containing protein</fullName>
    </recommendedName>
</protein>
<evidence type="ECO:0000256" key="3">
    <source>
        <dbReference type="ARBA" id="ARBA00022475"/>
    </source>
</evidence>
<dbReference type="Gene3D" id="1.20.120.1220">
    <property type="match status" value="1"/>
</dbReference>
<feature type="transmembrane region" description="Helical" evidence="7">
    <location>
        <begin position="93"/>
        <end position="115"/>
    </location>
</feature>
<feature type="domain" description="Prepilin type IV endopeptidase peptidase" evidence="8">
    <location>
        <begin position="100"/>
        <end position="221"/>
    </location>
</feature>
<feature type="domain" description="Prepilin peptidase A24 N-terminal" evidence="9">
    <location>
        <begin position="7"/>
        <end position="86"/>
    </location>
</feature>
<dbReference type="STRING" id="1798482.A2763_03670"/>
<evidence type="ECO:0000259" key="8">
    <source>
        <dbReference type="Pfam" id="PF01478"/>
    </source>
</evidence>
<sequence length="289" mass="31936">MAIAFGLFGLMVGSFLNVLILRWGERSLSGRSACMACGKQLRWYDLMPILSWVFLRGRCRMCGSRISIQYPLVEAATGALFASVALVPLPLGFLYQLAFCAIMALLVAIFVYDLYYAIIPDAWVWTFNALALLLVFVSPLQATHSIDSGQASFWLPALLAGPLAALPLFVIWASSALRGLPFGAWMGFGDIKLALGIGWLLGPALGLFSILLAFVIGAVISVPLVLFSSDRWRRFVEEFTPTAVSRRLAWQFTMKSEIPFGPFLILSCITIWFLSMYNLDPLRIFGLSL</sequence>
<keyword evidence="4 7" id="KW-0812">Transmembrane</keyword>
<evidence type="ECO:0008006" key="12">
    <source>
        <dbReference type="Google" id="ProtNLM"/>
    </source>
</evidence>
<keyword evidence="3" id="KW-1003">Cell membrane</keyword>
<dbReference type="PANTHER" id="PTHR30487">
    <property type="entry name" value="TYPE 4 PREPILIN-LIKE PROTEINS LEADER PEPTIDE-PROCESSING ENZYME"/>
    <property type="match status" value="1"/>
</dbReference>
<feature type="transmembrane region" description="Helical" evidence="7">
    <location>
        <begin position="180"/>
        <end position="201"/>
    </location>
</feature>
<organism evidence="10 11">
    <name type="scientific">Candidatus Kaiserbacteria bacterium RIFCSPHIGHO2_01_FULL_54_36</name>
    <dbReference type="NCBI Taxonomy" id="1798482"/>
    <lineage>
        <taxon>Bacteria</taxon>
        <taxon>Candidatus Kaiseribacteriota</taxon>
    </lineage>
</organism>
<accession>A0A1F6CNK8</accession>
<name>A0A1F6CNK8_9BACT</name>
<evidence type="ECO:0000256" key="1">
    <source>
        <dbReference type="ARBA" id="ARBA00004651"/>
    </source>
</evidence>
<keyword evidence="5 7" id="KW-1133">Transmembrane helix</keyword>
<feature type="transmembrane region" description="Helical" evidence="7">
    <location>
        <begin position="122"/>
        <end position="141"/>
    </location>
</feature>
<feature type="transmembrane region" description="Helical" evidence="7">
    <location>
        <begin position="6"/>
        <end position="23"/>
    </location>
</feature>
<dbReference type="Proteomes" id="UP000178370">
    <property type="component" value="Unassembled WGS sequence"/>
</dbReference>
<dbReference type="GO" id="GO:0004190">
    <property type="term" value="F:aspartic-type endopeptidase activity"/>
    <property type="evidence" value="ECO:0007669"/>
    <property type="project" value="InterPro"/>
</dbReference>